<dbReference type="EMBL" id="CAJOAZ010002410">
    <property type="protein sequence ID" value="CAF3926246.1"/>
    <property type="molecule type" value="Genomic_DNA"/>
</dbReference>
<comment type="caution">
    <text evidence="2">The sequence shown here is derived from an EMBL/GenBank/DDBJ whole genome shotgun (WGS) entry which is preliminary data.</text>
</comment>
<name>A0A815MQ53_9BILA</name>
<organism evidence="2 4">
    <name type="scientific">Adineta steineri</name>
    <dbReference type="NCBI Taxonomy" id="433720"/>
    <lineage>
        <taxon>Eukaryota</taxon>
        <taxon>Metazoa</taxon>
        <taxon>Spiralia</taxon>
        <taxon>Gnathifera</taxon>
        <taxon>Rotifera</taxon>
        <taxon>Eurotatoria</taxon>
        <taxon>Bdelloidea</taxon>
        <taxon>Adinetida</taxon>
        <taxon>Adinetidae</taxon>
        <taxon>Adineta</taxon>
    </lineage>
</organism>
<evidence type="ECO:0000313" key="3">
    <source>
        <dbReference type="EMBL" id="CAF3926246.1"/>
    </source>
</evidence>
<dbReference type="Proteomes" id="UP000663845">
    <property type="component" value="Unassembled WGS sequence"/>
</dbReference>
<dbReference type="Pfam" id="PF00583">
    <property type="entry name" value="Acetyltransf_1"/>
    <property type="match status" value="1"/>
</dbReference>
<feature type="domain" description="N-acetyltransferase" evidence="1">
    <location>
        <begin position="7"/>
        <end position="173"/>
    </location>
</feature>
<dbReference type="CDD" id="cd04301">
    <property type="entry name" value="NAT_SF"/>
    <property type="match status" value="1"/>
</dbReference>
<accession>A0A815MQ53</accession>
<gene>
    <name evidence="2" type="ORF">JYZ213_LOCUS39139</name>
    <name evidence="3" type="ORF">OXD698_LOCUS25312</name>
</gene>
<dbReference type="InterPro" id="IPR016181">
    <property type="entry name" value="Acyl_CoA_acyltransferase"/>
</dbReference>
<dbReference type="GO" id="GO:0016747">
    <property type="term" value="F:acyltransferase activity, transferring groups other than amino-acyl groups"/>
    <property type="evidence" value="ECO:0007669"/>
    <property type="project" value="InterPro"/>
</dbReference>
<evidence type="ECO:0000313" key="4">
    <source>
        <dbReference type="Proteomes" id="UP000663845"/>
    </source>
</evidence>
<evidence type="ECO:0000313" key="2">
    <source>
        <dbReference type="EMBL" id="CAF1423672.1"/>
    </source>
</evidence>
<reference evidence="2" key="1">
    <citation type="submission" date="2021-02" db="EMBL/GenBank/DDBJ databases">
        <authorList>
            <person name="Nowell W R."/>
        </authorList>
    </citation>
    <scope>NUCLEOTIDE SEQUENCE</scope>
</reference>
<proteinExistence type="predicted"/>
<protein>
    <recommendedName>
        <fullName evidence="1">N-acetyltransferase domain-containing protein</fullName>
    </recommendedName>
</protein>
<dbReference type="SUPFAM" id="SSF55729">
    <property type="entry name" value="Acyl-CoA N-acyltransferases (Nat)"/>
    <property type="match status" value="1"/>
</dbReference>
<dbReference type="Gene3D" id="3.40.630.30">
    <property type="match status" value="1"/>
</dbReference>
<dbReference type="InterPro" id="IPR000182">
    <property type="entry name" value="GNAT_dom"/>
</dbReference>
<dbReference type="AlphaFoldDB" id="A0A815MQ53"/>
<dbReference type="EMBL" id="CAJNOG010001234">
    <property type="protein sequence ID" value="CAF1423672.1"/>
    <property type="molecule type" value="Genomic_DNA"/>
</dbReference>
<dbReference type="PROSITE" id="PS51186">
    <property type="entry name" value="GNAT"/>
    <property type="match status" value="1"/>
</dbReference>
<sequence>MNISDSLVYRVATEMDSDSLATLINSAYRSPVADQGWTNENTLVLVPRANAKSLSNMIQIGKPIMLMFFGEDDQILKGCICLSPQLESKTATIGLFAVRPDFQARGYGKFIISTAEKYAINSWNVEYIKLSAIVQRPELINYYIRRGYIDTGKREPFFGPHLTPKCVTRDDLEICTMIKCVKNENGNIS</sequence>
<evidence type="ECO:0000259" key="1">
    <source>
        <dbReference type="PROSITE" id="PS51186"/>
    </source>
</evidence>
<dbReference type="Proteomes" id="UP000663844">
    <property type="component" value="Unassembled WGS sequence"/>
</dbReference>